<proteinExistence type="inferred from homology"/>
<dbReference type="InterPro" id="IPR051907">
    <property type="entry name" value="DoxX-like_oxidoreductase"/>
</dbReference>
<dbReference type="STRING" id="1379910.TH63_05630"/>
<evidence type="ECO:0000313" key="8">
    <source>
        <dbReference type="EMBL" id="AKQ45232.1"/>
    </source>
</evidence>
<gene>
    <name evidence="8" type="ORF">TH63_05630</name>
</gene>
<sequence length="162" mass="18706">MKFTNKVEKWQHKHHPVLYDYGRIALGGFLLFKGASFLFNITPLVQILLDSRLYSVATYLAYFIALVHVIGGAMMMVGWHTRWASIAQIPIVLSALLFFTPAHDLFSIYSPFAVAVYTVLLLVFYAVGGSGFYSFDHRFYIHERREHKMKKSHVLDRNLHHS</sequence>
<evidence type="ECO:0008006" key="10">
    <source>
        <dbReference type="Google" id="ProtNLM"/>
    </source>
</evidence>
<keyword evidence="9" id="KW-1185">Reference proteome</keyword>
<dbReference type="OrthoDB" id="680764at2"/>
<evidence type="ECO:0000256" key="4">
    <source>
        <dbReference type="ARBA" id="ARBA00022692"/>
    </source>
</evidence>
<dbReference type="AlphaFoldDB" id="A0A0H4VMY3"/>
<evidence type="ECO:0000256" key="5">
    <source>
        <dbReference type="ARBA" id="ARBA00022989"/>
    </source>
</evidence>
<accession>A0A0H4VMY3</accession>
<comment type="subcellular location">
    <subcellularLocation>
        <location evidence="1">Cell membrane</location>
        <topology evidence="1">Multi-pass membrane protein</topology>
    </subcellularLocation>
</comment>
<keyword evidence="6 7" id="KW-0472">Membrane</keyword>
<dbReference type="Pfam" id="PF07681">
    <property type="entry name" value="DoxX"/>
    <property type="match status" value="1"/>
</dbReference>
<organism evidence="8 9">
    <name type="scientific">Rufibacter radiotolerans</name>
    <dbReference type="NCBI Taxonomy" id="1379910"/>
    <lineage>
        <taxon>Bacteria</taxon>
        <taxon>Pseudomonadati</taxon>
        <taxon>Bacteroidota</taxon>
        <taxon>Cytophagia</taxon>
        <taxon>Cytophagales</taxon>
        <taxon>Hymenobacteraceae</taxon>
        <taxon>Rufibacter</taxon>
    </lineage>
</organism>
<reference evidence="8 9" key="1">
    <citation type="submission" date="2015-01" db="EMBL/GenBank/DDBJ databases">
        <title>Rufibacter sp./DG31D/ whole genome sequencing.</title>
        <authorList>
            <person name="Kim M.K."/>
            <person name="Srinivasan S."/>
            <person name="Lee J.-J."/>
        </authorList>
    </citation>
    <scope>NUCLEOTIDE SEQUENCE [LARGE SCALE GENOMIC DNA]</scope>
    <source>
        <strain evidence="8 9">DG31D</strain>
    </source>
</reference>
<evidence type="ECO:0000256" key="7">
    <source>
        <dbReference type="SAM" id="Phobius"/>
    </source>
</evidence>
<dbReference type="KEGG" id="ruf:TH63_05630"/>
<evidence type="ECO:0000313" key="9">
    <source>
        <dbReference type="Proteomes" id="UP000036458"/>
    </source>
</evidence>
<feature type="transmembrane region" description="Helical" evidence="7">
    <location>
        <begin position="83"/>
        <end position="102"/>
    </location>
</feature>
<evidence type="ECO:0000256" key="3">
    <source>
        <dbReference type="ARBA" id="ARBA00022475"/>
    </source>
</evidence>
<feature type="transmembrane region" description="Helical" evidence="7">
    <location>
        <begin position="108"/>
        <end position="135"/>
    </location>
</feature>
<dbReference type="PANTHER" id="PTHR33452:SF1">
    <property type="entry name" value="INNER MEMBRANE PROTEIN YPHA-RELATED"/>
    <property type="match status" value="1"/>
</dbReference>
<dbReference type="EMBL" id="CP010777">
    <property type="protein sequence ID" value="AKQ45232.1"/>
    <property type="molecule type" value="Genomic_DNA"/>
</dbReference>
<feature type="transmembrane region" description="Helical" evidence="7">
    <location>
        <begin position="21"/>
        <end position="41"/>
    </location>
</feature>
<dbReference type="PANTHER" id="PTHR33452">
    <property type="entry name" value="OXIDOREDUCTASE CATD-RELATED"/>
    <property type="match status" value="1"/>
</dbReference>
<dbReference type="RefSeq" id="WP_048920090.1">
    <property type="nucleotide sequence ID" value="NZ_CP010777.1"/>
</dbReference>
<keyword evidence="3" id="KW-1003">Cell membrane</keyword>
<dbReference type="PATRIC" id="fig|1379910.4.peg.1228"/>
<dbReference type="InterPro" id="IPR032808">
    <property type="entry name" value="DoxX"/>
</dbReference>
<dbReference type="Proteomes" id="UP000036458">
    <property type="component" value="Chromosome"/>
</dbReference>
<evidence type="ECO:0000256" key="2">
    <source>
        <dbReference type="ARBA" id="ARBA00006679"/>
    </source>
</evidence>
<feature type="transmembrane region" description="Helical" evidence="7">
    <location>
        <begin position="53"/>
        <end position="71"/>
    </location>
</feature>
<keyword evidence="5 7" id="KW-1133">Transmembrane helix</keyword>
<evidence type="ECO:0000256" key="1">
    <source>
        <dbReference type="ARBA" id="ARBA00004651"/>
    </source>
</evidence>
<name>A0A0H4VMY3_9BACT</name>
<comment type="similarity">
    <text evidence="2">Belongs to the DoxX family.</text>
</comment>
<dbReference type="GO" id="GO:0005886">
    <property type="term" value="C:plasma membrane"/>
    <property type="evidence" value="ECO:0007669"/>
    <property type="project" value="UniProtKB-SubCell"/>
</dbReference>
<keyword evidence="4 7" id="KW-0812">Transmembrane</keyword>
<protein>
    <recommendedName>
        <fullName evidence="10">DoxX family protein</fullName>
    </recommendedName>
</protein>
<evidence type="ECO:0000256" key="6">
    <source>
        <dbReference type="ARBA" id="ARBA00023136"/>
    </source>
</evidence>